<dbReference type="SUPFAM" id="SSF53613">
    <property type="entry name" value="Ribokinase-like"/>
    <property type="match status" value="1"/>
</dbReference>
<keyword evidence="2" id="KW-0808">Transferase</keyword>
<dbReference type="EMBL" id="BOVJ01000023">
    <property type="protein sequence ID" value="GIQ62181.1"/>
    <property type="molecule type" value="Genomic_DNA"/>
</dbReference>
<evidence type="ECO:0000313" key="6">
    <source>
        <dbReference type="Proteomes" id="UP000680304"/>
    </source>
</evidence>
<keyword evidence="6" id="KW-1185">Reference proteome</keyword>
<dbReference type="Gene3D" id="3.40.1190.20">
    <property type="match status" value="1"/>
</dbReference>
<protein>
    <recommendedName>
        <fullName evidence="4">Carbohydrate kinase PfkB domain-containing protein</fullName>
    </recommendedName>
</protein>
<evidence type="ECO:0000256" key="3">
    <source>
        <dbReference type="ARBA" id="ARBA00022777"/>
    </source>
</evidence>
<feature type="domain" description="Carbohydrate kinase PfkB" evidence="4">
    <location>
        <begin position="6"/>
        <end position="361"/>
    </location>
</feature>
<dbReference type="PANTHER" id="PTHR43085:SF57">
    <property type="entry name" value="CARBOHYDRATE KINASE PFKB DOMAIN-CONTAINING PROTEIN"/>
    <property type="match status" value="1"/>
</dbReference>
<proteinExistence type="inferred from homology"/>
<sequence>MSAGKADIVVAGHICLDIIPDMQQSGGSVEGMLTPGKLTQVGPALVATGGAVSNTGLALHRLGFPVRLMGKIGNDGFGKTIVEVLESYGNGLADGLIVAEGEHSSYSIVISPPGVDRIFLHATGANDTFRAADVRPEMLAGTRLFHFGYPPLMRRMYERGGEELERLLSGAKSAGLTVSLDLARPDPGSPAGRADWRSILARTLPHVDVFMPSYEEILFMLRPDRYQALAREYGSEALLRYADGEELSRLAGELLGMGAAVVALKLGEYGLYVRTTDDPARLSAMGPCAPQAAAAAGWTGRELLAPCFRVETAGTTGAGDCTIAGFLGGLAQGLALEQTLLCAVGTGACNVERADAVSGVPAWSEVRRRIAAGWPQRERTVPLSGWRRIDAGDGASLYEKG</sequence>
<dbReference type="InterPro" id="IPR011611">
    <property type="entry name" value="PfkB_dom"/>
</dbReference>
<reference evidence="5 6" key="1">
    <citation type="submission" date="2021-04" db="EMBL/GenBank/DDBJ databases">
        <title>Draft genome sequence of Paenibacillus cisolokensis, LC2-13A.</title>
        <authorList>
            <person name="Uke A."/>
            <person name="Chhe C."/>
            <person name="Baramee S."/>
            <person name="Kosugi A."/>
        </authorList>
    </citation>
    <scope>NUCLEOTIDE SEQUENCE [LARGE SCALE GENOMIC DNA]</scope>
    <source>
        <strain evidence="5 6">LC2-13A</strain>
    </source>
</reference>
<dbReference type="Pfam" id="PF00294">
    <property type="entry name" value="PfkB"/>
    <property type="match status" value="1"/>
</dbReference>
<comment type="similarity">
    <text evidence="1">Belongs to the carbohydrate kinase PfkB family.</text>
</comment>
<organism evidence="5 6">
    <name type="scientific">Paenibacillus cisolokensis</name>
    <dbReference type="NCBI Taxonomy" id="1658519"/>
    <lineage>
        <taxon>Bacteria</taxon>
        <taxon>Bacillati</taxon>
        <taxon>Bacillota</taxon>
        <taxon>Bacilli</taxon>
        <taxon>Bacillales</taxon>
        <taxon>Paenibacillaceae</taxon>
        <taxon>Paenibacillus</taxon>
    </lineage>
</organism>
<dbReference type="PANTHER" id="PTHR43085">
    <property type="entry name" value="HEXOKINASE FAMILY MEMBER"/>
    <property type="match status" value="1"/>
</dbReference>
<dbReference type="Proteomes" id="UP000680304">
    <property type="component" value="Unassembled WGS sequence"/>
</dbReference>
<evidence type="ECO:0000313" key="5">
    <source>
        <dbReference type="EMBL" id="GIQ62181.1"/>
    </source>
</evidence>
<dbReference type="RefSeq" id="WP_213527512.1">
    <property type="nucleotide sequence ID" value="NZ_BOVJ01000023.1"/>
</dbReference>
<keyword evidence="3" id="KW-0418">Kinase</keyword>
<evidence type="ECO:0000259" key="4">
    <source>
        <dbReference type="Pfam" id="PF00294"/>
    </source>
</evidence>
<gene>
    <name evidence="5" type="ORF">PACILC2_07490</name>
</gene>
<evidence type="ECO:0000256" key="2">
    <source>
        <dbReference type="ARBA" id="ARBA00022679"/>
    </source>
</evidence>
<evidence type="ECO:0000256" key="1">
    <source>
        <dbReference type="ARBA" id="ARBA00010688"/>
    </source>
</evidence>
<dbReference type="InterPro" id="IPR050306">
    <property type="entry name" value="PfkB_Carbo_kinase"/>
</dbReference>
<name>A0ABQ4N1X0_9BACL</name>
<accession>A0ABQ4N1X0</accession>
<dbReference type="InterPro" id="IPR029056">
    <property type="entry name" value="Ribokinase-like"/>
</dbReference>
<comment type="caution">
    <text evidence="5">The sequence shown here is derived from an EMBL/GenBank/DDBJ whole genome shotgun (WGS) entry which is preliminary data.</text>
</comment>